<dbReference type="InterPro" id="IPR036661">
    <property type="entry name" value="Luciferase-like_sf"/>
</dbReference>
<keyword evidence="1" id="KW-0285">Flavoprotein</keyword>
<evidence type="ECO:0000256" key="2">
    <source>
        <dbReference type="ARBA" id="ARBA00022643"/>
    </source>
</evidence>
<dbReference type="OrthoDB" id="5175259at2"/>
<dbReference type="RefSeq" id="WP_013491638.1">
    <property type="nucleotide sequence ID" value="NC_014830.1"/>
</dbReference>
<dbReference type="GO" id="GO:0008726">
    <property type="term" value="F:alkanesulfonate monooxygenase activity"/>
    <property type="evidence" value="ECO:0007669"/>
    <property type="project" value="TreeGrafter"/>
</dbReference>
<keyword evidence="2" id="KW-0288">FMN</keyword>
<dbReference type="CDD" id="cd01097">
    <property type="entry name" value="Tetrahydromethanopterin_reductase"/>
    <property type="match status" value="1"/>
</dbReference>
<dbReference type="STRING" id="710696.Intca_0777"/>
<reference evidence="6 7" key="1">
    <citation type="journal article" date="2010" name="Stand. Genomic Sci.">
        <title>Complete genome sequence of Intrasporangium calvum type strain (7 KIP).</title>
        <authorList>
            <person name="Del Rio T.G."/>
            <person name="Chertkov O."/>
            <person name="Yasawong M."/>
            <person name="Lucas S."/>
            <person name="Deshpande S."/>
            <person name="Cheng J.F."/>
            <person name="Detter C."/>
            <person name="Tapia R."/>
            <person name="Han C."/>
            <person name="Goodwin L."/>
            <person name="Pitluck S."/>
            <person name="Liolios K."/>
            <person name="Ivanova N."/>
            <person name="Mavromatis K."/>
            <person name="Pati A."/>
            <person name="Chen A."/>
            <person name="Palaniappan K."/>
            <person name="Land M."/>
            <person name="Hauser L."/>
            <person name="Chang Y.J."/>
            <person name="Jeffries C.D."/>
            <person name="Rohde M."/>
            <person name="Pukall R."/>
            <person name="Sikorski J."/>
            <person name="Goker M."/>
            <person name="Woyke T."/>
            <person name="Bristow J."/>
            <person name="Eisen J.A."/>
            <person name="Markowitz V."/>
            <person name="Hugenholtz P."/>
            <person name="Kyrpides N.C."/>
            <person name="Klenk H.P."/>
            <person name="Lapidus A."/>
        </authorList>
    </citation>
    <scope>NUCLEOTIDE SEQUENCE [LARGE SCALE GENOMIC DNA]</scope>
    <source>
        <strain evidence="7">ATCC 23552 / DSM 43043 / JCM 3097 / NBRC 12989 / 7 KIP</strain>
    </source>
</reference>
<dbReference type="GO" id="GO:0046306">
    <property type="term" value="P:alkanesulfonate catabolic process"/>
    <property type="evidence" value="ECO:0007669"/>
    <property type="project" value="TreeGrafter"/>
</dbReference>
<dbReference type="Gene3D" id="3.20.20.30">
    <property type="entry name" value="Luciferase-like domain"/>
    <property type="match status" value="1"/>
</dbReference>
<evidence type="ECO:0000313" key="7">
    <source>
        <dbReference type="Proteomes" id="UP000008914"/>
    </source>
</evidence>
<keyword evidence="7" id="KW-1185">Reference proteome</keyword>
<dbReference type="Pfam" id="PF00296">
    <property type="entry name" value="Bac_luciferase"/>
    <property type="match status" value="1"/>
</dbReference>
<dbReference type="InterPro" id="IPR011251">
    <property type="entry name" value="Luciferase-like_dom"/>
</dbReference>
<dbReference type="eggNOG" id="COG2141">
    <property type="taxonomic scope" value="Bacteria"/>
</dbReference>
<protein>
    <submittedName>
        <fullName evidence="6">Luciferase-like, subgroup</fullName>
    </submittedName>
</protein>
<evidence type="ECO:0000256" key="4">
    <source>
        <dbReference type="ARBA" id="ARBA00023033"/>
    </source>
</evidence>
<dbReference type="InterPro" id="IPR050172">
    <property type="entry name" value="SsuD_RutA_monooxygenase"/>
</dbReference>
<sequence length="294" mass="31258">MRLGALVLQTRPWQDFSKVSRQIEAFGFDVLYVADHLTHPSVPGRWLADGWTILAAAATITDRLELGPLVSSAAFRTPVPLARAAATVNDISGGRVVLGLGAGTLHDAAADRGKAVPFGRLSARFAETAEALAALWEGAPEWHGSEVGFSGLQTLPLPPGTERPFLLVAAHGPRGFDLAARYGDGWSTFGGPEIGGQSAAEYWSTLRQQAAGVEAACERHGRDVAQMRRSLLLGFGAVRPGDDVQGYVDAAERARDAGFDELVLPWTDGKPGDVFWAETATFEQAVSAIRSRLG</sequence>
<keyword evidence="4" id="KW-0503">Monooxygenase</keyword>
<evidence type="ECO:0000313" key="6">
    <source>
        <dbReference type="EMBL" id="ADU47318.1"/>
    </source>
</evidence>
<gene>
    <name evidence="6" type="ordered locus">Intca_0777</name>
</gene>
<dbReference type="KEGG" id="ica:Intca_0777"/>
<proteinExistence type="predicted"/>
<accession>E6SB57</accession>
<evidence type="ECO:0000256" key="1">
    <source>
        <dbReference type="ARBA" id="ARBA00022630"/>
    </source>
</evidence>
<dbReference type="PANTHER" id="PTHR42847">
    <property type="entry name" value="ALKANESULFONATE MONOOXYGENASE"/>
    <property type="match status" value="1"/>
</dbReference>
<dbReference type="AlphaFoldDB" id="E6SB57"/>
<organism evidence="6 7">
    <name type="scientific">Intrasporangium calvum (strain ATCC 23552 / DSM 43043 / JCM 3097 / NBRC 12989 / NCIMB 10167 / NRRL B-3866 / 7 KIP)</name>
    <dbReference type="NCBI Taxonomy" id="710696"/>
    <lineage>
        <taxon>Bacteria</taxon>
        <taxon>Bacillati</taxon>
        <taxon>Actinomycetota</taxon>
        <taxon>Actinomycetes</taxon>
        <taxon>Micrococcales</taxon>
        <taxon>Intrasporangiaceae</taxon>
        <taxon>Intrasporangium</taxon>
    </lineage>
</organism>
<feature type="domain" description="Luciferase-like" evidence="5">
    <location>
        <begin position="9"/>
        <end position="231"/>
    </location>
</feature>
<dbReference type="PANTHER" id="PTHR42847:SF4">
    <property type="entry name" value="ALKANESULFONATE MONOOXYGENASE-RELATED"/>
    <property type="match status" value="1"/>
</dbReference>
<dbReference type="HOGENOM" id="CLU_027853_7_3_11"/>
<dbReference type="EMBL" id="CP002343">
    <property type="protein sequence ID" value="ADU47318.1"/>
    <property type="molecule type" value="Genomic_DNA"/>
</dbReference>
<evidence type="ECO:0000259" key="5">
    <source>
        <dbReference type="Pfam" id="PF00296"/>
    </source>
</evidence>
<dbReference type="Proteomes" id="UP000008914">
    <property type="component" value="Chromosome"/>
</dbReference>
<evidence type="ECO:0000256" key="3">
    <source>
        <dbReference type="ARBA" id="ARBA00023002"/>
    </source>
</evidence>
<dbReference type="SUPFAM" id="SSF51679">
    <property type="entry name" value="Bacterial luciferase-like"/>
    <property type="match status" value="1"/>
</dbReference>
<keyword evidence="3" id="KW-0560">Oxidoreductase</keyword>
<name>E6SB57_INTC7</name>